<evidence type="ECO:0000256" key="4">
    <source>
        <dbReference type="ARBA" id="ARBA00015132"/>
    </source>
</evidence>
<comment type="similarity">
    <text evidence="2">Belongs to the UDP-glucose/GDP-mannose dehydrogenase family.</text>
</comment>
<dbReference type="EC" id="1.1.1.22" evidence="3"/>
<feature type="binding site" evidence="10">
    <location>
        <begin position="1112"/>
        <end position="1115"/>
    </location>
    <ligand>
        <name>NAD(+)</name>
        <dbReference type="ChEBI" id="CHEBI:57540"/>
    </ligand>
</feature>
<keyword evidence="15" id="KW-1185">Reference proteome</keyword>
<comment type="caution">
    <text evidence="14">The sequence shown here is derived from an EMBL/GenBank/DDBJ whole genome shotgun (WGS) entry which is preliminary data.</text>
</comment>
<feature type="binding site" evidence="10">
    <location>
        <begin position="925"/>
        <end position="929"/>
    </location>
    <ligand>
        <name>NAD(+)</name>
        <dbReference type="ChEBI" id="CHEBI:57540"/>
    </ligand>
</feature>
<dbReference type="InterPro" id="IPR013586">
    <property type="entry name" value="PSMD3_C"/>
</dbReference>
<dbReference type="Gene3D" id="3.40.50.720">
    <property type="entry name" value="NAD(P)-binding Rossmann-like Domain"/>
    <property type="match status" value="2"/>
</dbReference>
<dbReference type="InterPro" id="IPR001732">
    <property type="entry name" value="UDP-Glc/GDP-Man_DH_N"/>
</dbReference>
<dbReference type="PANTHER" id="PTHR11374">
    <property type="entry name" value="UDP-GLUCOSE DEHYDROGENASE/UDP-MANNAC DEHYDROGENASE"/>
    <property type="match status" value="1"/>
</dbReference>
<dbReference type="Pfam" id="PF25573">
    <property type="entry name" value="TPR_PSMD3_N"/>
    <property type="match status" value="1"/>
</dbReference>
<dbReference type="InterPro" id="IPR036291">
    <property type="entry name" value="NAD(P)-bd_dom_sf"/>
</dbReference>
<dbReference type="SMART" id="SM00753">
    <property type="entry name" value="PAM"/>
    <property type="match status" value="1"/>
</dbReference>
<keyword evidence="11" id="KW-0175">Coiled coil</keyword>
<dbReference type="GO" id="GO:0003979">
    <property type="term" value="F:UDP-glucose 6-dehydrogenase activity"/>
    <property type="evidence" value="ECO:0007669"/>
    <property type="project" value="UniProtKB-EC"/>
</dbReference>
<feature type="binding site" evidence="10">
    <location>
        <position position="872"/>
    </location>
    <ligand>
        <name>NAD(+)</name>
        <dbReference type="ChEBI" id="CHEBI:57540"/>
    </ligand>
</feature>
<feature type="binding site" evidence="10">
    <location>
        <begin position="966"/>
        <end position="967"/>
    </location>
    <ligand>
        <name>NAD(+)</name>
        <dbReference type="ChEBI" id="CHEBI:57540"/>
    </ligand>
</feature>
<evidence type="ECO:0000256" key="10">
    <source>
        <dbReference type="PIRSR" id="PIRSR500133-3"/>
    </source>
</evidence>
<evidence type="ECO:0000256" key="7">
    <source>
        <dbReference type="ARBA" id="ARBA00047473"/>
    </source>
</evidence>
<evidence type="ECO:0000313" key="15">
    <source>
        <dbReference type="Proteomes" id="UP001221413"/>
    </source>
</evidence>
<reference evidence="14" key="1">
    <citation type="submission" date="2023-01" db="EMBL/GenBank/DDBJ databases">
        <title>The chitinases involved in constricting ring structure development in the nematode-trapping fungus Drechslerella dactyloides.</title>
        <authorList>
            <person name="Wang R."/>
            <person name="Zhang L."/>
            <person name="Tang P."/>
            <person name="Li S."/>
            <person name="Liang L."/>
        </authorList>
    </citation>
    <scope>NUCLEOTIDE SEQUENCE</scope>
    <source>
        <strain evidence="14">YMF1.00031</strain>
    </source>
</reference>
<dbReference type="InterPro" id="IPR036390">
    <property type="entry name" value="WH_DNA-bd_sf"/>
</dbReference>
<dbReference type="SMART" id="SM00984">
    <property type="entry name" value="UDPG_MGDP_dh_C"/>
    <property type="match status" value="1"/>
</dbReference>
<dbReference type="PIRSF" id="PIRSF000124">
    <property type="entry name" value="UDPglc_GDPman_dh"/>
    <property type="match status" value="1"/>
</dbReference>
<dbReference type="Gene3D" id="1.20.5.100">
    <property type="entry name" value="Cytochrome c1, transmembrane anchor, C-terminal"/>
    <property type="match status" value="1"/>
</dbReference>
<dbReference type="GO" id="GO:0030234">
    <property type="term" value="F:enzyme regulator activity"/>
    <property type="evidence" value="ECO:0007669"/>
    <property type="project" value="InterPro"/>
</dbReference>
<feature type="binding site" evidence="9">
    <location>
        <begin position="1174"/>
        <end position="1175"/>
    </location>
    <ligand>
        <name>substrate</name>
    </ligand>
</feature>
<dbReference type="InterPro" id="IPR028356">
    <property type="entry name" value="UDPglc_DH_euk"/>
</dbReference>
<evidence type="ECO:0000259" key="13">
    <source>
        <dbReference type="PROSITE" id="PS50250"/>
    </source>
</evidence>
<protein>
    <recommendedName>
        <fullName evidence="4">UDP-glucose 6-dehydrogenase</fullName>
        <ecNumber evidence="3">1.1.1.22</ecNumber>
    </recommendedName>
</protein>
<feature type="binding site" evidence="9">
    <location>
        <begin position="997"/>
        <end position="1001"/>
    </location>
    <ligand>
        <name>substrate</name>
    </ligand>
</feature>
<evidence type="ECO:0000256" key="1">
    <source>
        <dbReference type="ARBA" id="ARBA00004701"/>
    </source>
</evidence>
<dbReference type="PIRSF" id="PIRSF500133">
    <property type="entry name" value="UDPglc_DH_euk"/>
    <property type="match status" value="1"/>
</dbReference>
<keyword evidence="6 10" id="KW-0520">NAD</keyword>
<dbReference type="Pfam" id="PF08375">
    <property type="entry name" value="Rpn3_C"/>
    <property type="match status" value="1"/>
</dbReference>
<gene>
    <name evidence="14" type="ORF">Dda_8442</name>
</gene>
<dbReference type="InterPro" id="IPR017476">
    <property type="entry name" value="UDP-Glc/GDP-Man"/>
</dbReference>
<dbReference type="Pfam" id="PF01399">
    <property type="entry name" value="PCI"/>
    <property type="match status" value="1"/>
</dbReference>
<organism evidence="14 15">
    <name type="scientific">Drechslerella dactyloides</name>
    <name type="common">Nematode-trapping fungus</name>
    <name type="synonym">Arthrobotrys dactyloides</name>
    <dbReference type="NCBI Taxonomy" id="74499"/>
    <lineage>
        <taxon>Eukaryota</taxon>
        <taxon>Fungi</taxon>
        <taxon>Dikarya</taxon>
        <taxon>Ascomycota</taxon>
        <taxon>Pezizomycotina</taxon>
        <taxon>Orbiliomycetes</taxon>
        <taxon>Orbiliales</taxon>
        <taxon>Orbiliaceae</taxon>
        <taxon>Drechslerella</taxon>
    </lineage>
</organism>
<comment type="catalytic activity">
    <reaction evidence="7">
        <text>UDP-alpha-D-glucose + 2 NAD(+) + H2O = UDP-alpha-D-glucuronate + 2 NADH + 3 H(+)</text>
        <dbReference type="Rhea" id="RHEA:23596"/>
        <dbReference type="ChEBI" id="CHEBI:15377"/>
        <dbReference type="ChEBI" id="CHEBI:15378"/>
        <dbReference type="ChEBI" id="CHEBI:57540"/>
        <dbReference type="ChEBI" id="CHEBI:57945"/>
        <dbReference type="ChEBI" id="CHEBI:58052"/>
        <dbReference type="ChEBI" id="CHEBI:58885"/>
        <dbReference type="EC" id="1.1.1.22"/>
    </reaction>
</comment>
<dbReference type="Proteomes" id="UP001221413">
    <property type="component" value="Unassembled WGS sequence"/>
</dbReference>
<proteinExistence type="inferred from homology"/>
<dbReference type="Pfam" id="PF03721">
    <property type="entry name" value="UDPG_MGDP_dh_N"/>
    <property type="match status" value="1"/>
</dbReference>
<feature type="binding site" evidence="10">
    <location>
        <position position="877"/>
    </location>
    <ligand>
        <name>NAD(+)</name>
        <dbReference type="ChEBI" id="CHEBI:57540"/>
    </ligand>
</feature>
<dbReference type="SUPFAM" id="SSF51735">
    <property type="entry name" value="NAD(P)-binding Rossmann-fold domains"/>
    <property type="match status" value="1"/>
</dbReference>
<dbReference type="EMBL" id="JAQGDS010000012">
    <property type="protein sequence ID" value="KAJ6256578.1"/>
    <property type="molecule type" value="Genomic_DNA"/>
</dbReference>
<feature type="binding site" evidence="10">
    <location>
        <position position="1182"/>
    </location>
    <ligand>
        <name>NAD(+)</name>
        <dbReference type="ChEBI" id="CHEBI:57540"/>
    </ligand>
</feature>
<dbReference type="InterPro" id="IPR008927">
    <property type="entry name" value="6-PGluconate_DH-like_C_sf"/>
</dbReference>
<dbReference type="PROSITE" id="PS50250">
    <property type="entry name" value="PCI"/>
    <property type="match status" value="1"/>
</dbReference>
<evidence type="ECO:0000256" key="8">
    <source>
        <dbReference type="PIRSR" id="PIRSR500133-1"/>
    </source>
</evidence>
<dbReference type="SUPFAM" id="SSF52413">
    <property type="entry name" value="UDP-glucose/GDP-mannose dehydrogenase C-terminal domain"/>
    <property type="match status" value="1"/>
</dbReference>
<dbReference type="NCBIfam" id="TIGR03026">
    <property type="entry name" value="NDP-sugDHase"/>
    <property type="match status" value="1"/>
</dbReference>
<feature type="active site" description="Nucleophile" evidence="8">
    <location>
        <position position="1112"/>
    </location>
</feature>
<feature type="binding site" evidence="9">
    <location>
        <begin position="1056"/>
        <end position="1060"/>
    </location>
    <ligand>
        <name>substrate</name>
    </ligand>
</feature>
<dbReference type="InterPro" id="IPR057985">
    <property type="entry name" value="TPR_PSMD3_N"/>
</dbReference>
<dbReference type="InterPro" id="IPR000717">
    <property type="entry name" value="PCI_dom"/>
</dbReference>
<dbReference type="PANTHER" id="PTHR11374:SF3">
    <property type="entry name" value="UDP-GLUCOSE 6-DEHYDROGENASE"/>
    <property type="match status" value="1"/>
</dbReference>
<feature type="region of interest" description="Disordered" evidence="12">
    <location>
        <begin position="695"/>
        <end position="722"/>
    </location>
</feature>
<dbReference type="GO" id="GO:0005634">
    <property type="term" value="C:nucleus"/>
    <property type="evidence" value="ECO:0007669"/>
    <property type="project" value="TreeGrafter"/>
</dbReference>
<comment type="pathway">
    <text evidence="1">Nucleotide-sugar biosynthesis; UDP-alpha-D-glucuronate biosynthesis; UDP-alpha-D-glucuronate from UDP-alpha-D-glucose: step 1/1.</text>
</comment>
<dbReference type="GO" id="GO:0051287">
    <property type="term" value="F:NAD binding"/>
    <property type="evidence" value="ECO:0007669"/>
    <property type="project" value="InterPro"/>
</dbReference>
<dbReference type="SMART" id="SM00088">
    <property type="entry name" value="PINT"/>
    <property type="match status" value="1"/>
</dbReference>
<evidence type="ECO:0000256" key="11">
    <source>
        <dbReference type="SAM" id="Coils"/>
    </source>
</evidence>
<feature type="binding site" evidence="9">
    <location>
        <begin position="1103"/>
        <end position="1109"/>
    </location>
    <ligand>
        <name>substrate</name>
    </ligand>
</feature>
<dbReference type="InterPro" id="IPR014026">
    <property type="entry name" value="UDP-Glc/GDP-Man_DH_dimer"/>
</dbReference>
<dbReference type="GO" id="GO:0000502">
    <property type="term" value="C:proteasome complex"/>
    <property type="evidence" value="ECO:0007669"/>
    <property type="project" value="InterPro"/>
</dbReference>
<evidence type="ECO:0000313" key="14">
    <source>
        <dbReference type="EMBL" id="KAJ6256578.1"/>
    </source>
</evidence>
<feature type="binding site" evidence="10">
    <location>
        <begin position="847"/>
        <end position="852"/>
    </location>
    <ligand>
        <name>NAD(+)</name>
        <dbReference type="ChEBI" id="CHEBI:57540"/>
    </ligand>
</feature>
<dbReference type="FunFam" id="3.40.50.720:FF:000032">
    <property type="entry name" value="UDP-glucose 6-dehydrogenase"/>
    <property type="match status" value="1"/>
</dbReference>
<evidence type="ECO:0000256" key="2">
    <source>
        <dbReference type="ARBA" id="ARBA00006601"/>
    </source>
</evidence>
<feature type="binding site" evidence="10">
    <location>
        <position position="1001"/>
    </location>
    <ligand>
        <name>NAD(+)</name>
        <dbReference type="ChEBI" id="CHEBI:57540"/>
    </ligand>
</feature>
<feature type="binding site" evidence="9">
    <location>
        <position position="1096"/>
    </location>
    <ligand>
        <name>substrate</name>
    </ligand>
</feature>
<evidence type="ECO:0000256" key="3">
    <source>
        <dbReference type="ARBA" id="ARBA00012954"/>
    </source>
</evidence>
<keyword evidence="5" id="KW-0560">Oxidoreductase</keyword>
<feature type="domain" description="PCI" evidence="13">
    <location>
        <begin position="300"/>
        <end position="480"/>
    </location>
</feature>
<accession>A0AAD6IQD0</accession>
<evidence type="ECO:0000256" key="12">
    <source>
        <dbReference type="SAM" id="MobiDB-lite"/>
    </source>
</evidence>
<evidence type="ECO:0000256" key="6">
    <source>
        <dbReference type="ARBA" id="ARBA00023027"/>
    </source>
</evidence>
<sequence length="1313" mass="145952">MYRSNRSSFQRIDTQQTSFRFSHRHILAKTLGRSVTADVISRFPTMVGEQVINVIRKAIGDEDFMEDVTSESNPQVNDEEQRLKERNAVITERAVANFDARFTLRVLRSLNTLRKRFTAPILAEVIKKTFPRSHPALPLLESVLGDSFQTIQDDDVAMDVDNDAKTPEAVLPEIDIYLHLAVQVYLLDSKEYEKGAKFSDDLVKRMHGMNRRTLDSLAAKVYFYYSMFNECLPGSEALIAIRAQLLASLRTATLRKDVDTQATIIVLLLRNYLSTSHISQADLLVTHAAFPESAANNLFARYSYYLGRIRAIQLDYSSAHEYLISATRKAPQVAVAAGFVQAANKLNIVVELLMGDIPERSIFRQQMLEKPLRPYLALVRAVRIGELDAFQNTVNTYADAFKRDGTYTLILRLRQNVIKTGIRMMSIAYSKISLRDICVRLRLDSEESAEYIVAKAIRDGVIEANLNNEKGYMQSKELTDVYATKEPQDQFHERIKFCMQLHNECVTAMRFPMNQHRLELKNAQEARERERELVKEIQSGDRDDDDDLLVRFLEKGLYFGLRLFTGFSITHLAHVAIVENHFGDSDNDSDEDRRAGSEWLPTATASPVKAELKKTLKMTESWSETSLADDWIVSLSEPPLPTMAAYSCSSPSKQDIQPVGRGSGWLLCAEPPSDSSSVGMVNGRGGFGVRQESLLGSRREGDQDHDDDDGSGGRGGAWGSMVERRRHRRLDGRHDCRDALVSAISPLRQSGAAGERACLSAVVRVPSPPPLAVVTSLKDPFVTFLHLRQHQSHQLEASPSAVFHCPLSPGEEPSRAGATTPGLKRLSRPLEAINIPHKKITAICCIGAGYVGGPTCAVIAQKNPHIKVTIVDLNAARIAAWNSDVLPIYEPGLDDVVKTARGRNLFFSTDVDAGILEADLIFVSVNTPTKIKGVGAGFAADLGYVESATRKIAQVAKSDKIVVEKSTVPCRTAQSMRFILEANAPPNIHFDILSNPEFLAEGTAISDLFYPDRVLIGSLDTESGRSAAASLADVYAGWVPRDQIITMNLWSSELSKLAANAILAQRISSINALSAICEATGADIDEVSYACGLDSRIGPKFLKASVGFGGSCFQKDILNLVYLSESLHLPEVATYWKQVVEMNEYQKRRFTNRVISCLFNTLTGKKIAVFGFAFKKDTGDTRESPAITLVNYFREEKAYISIYDPKVEESQVWMDLTEPGVVDETAAVERQVSIAATPYEAANGADAIVICTEWNDFRDTVLDYEKIYEGMKKPAFIFDGRLILDAKKLEKIGFKVETIGRPRSSFVQSTDFE</sequence>
<dbReference type="FunFam" id="3.40.50.720:FF:000114">
    <property type="entry name" value="UDP-glucose 6-dehydrogenase"/>
    <property type="match status" value="1"/>
</dbReference>
<dbReference type="SUPFAM" id="SSF46785">
    <property type="entry name" value="Winged helix' DNA-binding domain"/>
    <property type="match status" value="1"/>
</dbReference>
<feature type="coiled-coil region" evidence="11">
    <location>
        <begin position="513"/>
        <end position="540"/>
    </location>
</feature>
<dbReference type="GO" id="GO:0042176">
    <property type="term" value="P:regulation of protein catabolic process"/>
    <property type="evidence" value="ECO:0007669"/>
    <property type="project" value="InterPro"/>
</dbReference>
<dbReference type="FunFam" id="1.20.5.100:FF:000001">
    <property type="entry name" value="UDP-glucose 6-dehydrogenase"/>
    <property type="match status" value="1"/>
</dbReference>
<dbReference type="Pfam" id="PF03720">
    <property type="entry name" value="UDPG_MGDP_dh_C"/>
    <property type="match status" value="1"/>
</dbReference>
<dbReference type="InterPro" id="IPR036220">
    <property type="entry name" value="UDP-Glc/GDP-Man_DH_C_sf"/>
</dbReference>
<dbReference type="GO" id="GO:0006024">
    <property type="term" value="P:glycosaminoglycan biosynthetic process"/>
    <property type="evidence" value="ECO:0007669"/>
    <property type="project" value="TreeGrafter"/>
</dbReference>
<name>A0AAD6IQD0_DREDA</name>
<dbReference type="Pfam" id="PF00984">
    <property type="entry name" value="UDPG_MGDP_dh"/>
    <property type="match status" value="1"/>
</dbReference>
<feature type="binding site" evidence="9">
    <location>
        <position position="1281"/>
    </location>
    <ligand>
        <name>substrate</name>
    </ligand>
</feature>
<dbReference type="InterPro" id="IPR014027">
    <property type="entry name" value="UDP-Glc/GDP-Man_DH_C"/>
</dbReference>
<dbReference type="SUPFAM" id="SSF48179">
    <property type="entry name" value="6-phosphogluconate dehydrogenase C-terminal domain-like"/>
    <property type="match status" value="1"/>
</dbReference>
<evidence type="ECO:0000256" key="5">
    <source>
        <dbReference type="ARBA" id="ARBA00023002"/>
    </source>
</evidence>
<evidence type="ECO:0000256" key="9">
    <source>
        <dbReference type="PIRSR" id="PIRSR500133-2"/>
    </source>
</evidence>